<protein>
    <recommendedName>
        <fullName evidence="3">DUF2735 domain-containing protein</fullName>
    </recommendedName>
</protein>
<proteinExistence type="predicted"/>
<evidence type="ECO:0008006" key="3">
    <source>
        <dbReference type="Google" id="ProtNLM"/>
    </source>
</evidence>
<dbReference type="EMBL" id="FMAH01000001">
    <property type="protein sequence ID" value="SCB07374.1"/>
    <property type="molecule type" value="Genomic_DNA"/>
</dbReference>
<dbReference type="InterPro" id="IPR021232">
    <property type="entry name" value="DUF2735"/>
</dbReference>
<name>A0A1C3TVX0_9HYPH</name>
<gene>
    <name evidence="1" type="ORF">GA0061102_100168</name>
</gene>
<dbReference type="OrthoDB" id="8001436at2"/>
<evidence type="ECO:0000313" key="1">
    <source>
        <dbReference type="EMBL" id="SCB07374.1"/>
    </source>
</evidence>
<dbReference type="Proteomes" id="UP000199435">
    <property type="component" value="Unassembled WGS sequence"/>
</dbReference>
<dbReference type="Pfam" id="PF10931">
    <property type="entry name" value="DUF2735"/>
    <property type="match status" value="1"/>
</dbReference>
<evidence type="ECO:0000313" key="2">
    <source>
        <dbReference type="Proteomes" id="UP000199435"/>
    </source>
</evidence>
<sequence>MAISARHETAKIYQFPVTARATAVSQQRPKVNLTPDIGPSIASAAFDSWYHEAALTETDPSRKQ</sequence>
<keyword evidence="2" id="KW-1185">Reference proteome</keyword>
<organism evidence="1 2">
    <name type="scientific">Rhizobium miluonense</name>
    <dbReference type="NCBI Taxonomy" id="411945"/>
    <lineage>
        <taxon>Bacteria</taxon>
        <taxon>Pseudomonadati</taxon>
        <taxon>Pseudomonadota</taxon>
        <taxon>Alphaproteobacteria</taxon>
        <taxon>Hyphomicrobiales</taxon>
        <taxon>Rhizobiaceae</taxon>
        <taxon>Rhizobium/Agrobacterium group</taxon>
        <taxon>Rhizobium</taxon>
    </lineage>
</organism>
<dbReference type="AlphaFoldDB" id="A0A1C3TVX0"/>
<reference evidence="2" key="1">
    <citation type="submission" date="2016-08" db="EMBL/GenBank/DDBJ databases">
        <authorList>
            <person name="Varghese N."/>
            <person name="Submissions Spin"/>
        </authorList>
    </citation>
    <scope>NUCLEOTIDE SEQUENCE [LARGE SCALE GENOMIC DNA]</scope>
    <source>
        <strain evidence="2">HAMBI 2971</strain>
    </source>
</reference>
<dbReference type="RefSeq" id="WP_092842971.1">
    <property type="nucleotide sequence ID" value="NZ_FMAH01000001.1"/>
</dbReference>
<accession>A0A1C3TVX0</accession>